<dbReference type="AlphaFoldDB" id="A0A1U7Z7Z9"/>
<evidence type="ECO:0000313" key="10">
    <source>
        <dbReference type="Proteomes" id="UP000189703"/>
    </source>
</evidence>
<keyword evidence="2" id="KW-0805">Transcription regulation</keyword>
<dbReference type="GO" id="GO:0003700">
    <property type="term" value="F:DNA-binding transcription factor activity"/>
    <property type="evidence" value="ECO:0007669"/>
    <property type="project" value="InterPro"/>
</dbReference>
<dbReference type="Pfam" id="PF02042">
    <property type="entry name" value="RWP-RK"/>
    <property type="match status" value="1"/>
</dbReference>
<gene>
    <name evidence="11" type="primary">LOC104590221</name>
</gene>
<dbReference type="GeneID" id="104590221"/>
<feature type="compositionally biased region" description="Basic residues" evidence="8">
    <location>
        <begin position="310"/>
        <end position="324"/>
    </location>
</feature>
<organism evidence="10 11">
    <name type="scientific">Nelumbo nucifera</name>
    <name type="common">Sacred lotus</name>
    <dbReference type="NCBI Taxonomy" id="4432"/>
    <lineage>
        <taxon>Eukaryota</taxon>
        <taxon>Viridiplantae</taxon>
        <taxon>Streptophyta</taxon>
        <taxon>Embryophyta</taxon>
        <taxon>Tracheophyta</taxon>
        <taxon>Spermatophyta</taxon>
        <taxon>Magnoliopsida</taxon>
        <taxon>Proteales</taxon>
        <taxon>Nelumbonaceae</taxon>
        <taxon>Nelumbo</taxon>
    </lineage>
</organism>
<comment type="function">
    <text evidence="1">Putative transcription factor.</text>
</comment>
<dbReference type="PROSITE" id="PS51519">
    <property type="entry name" value="RWP_RK"/>
    <property type="match status" value="1"/>
</dbReference>
<proteinExistence type="predicted"/>
<keyword evidence="10" id="KW-1185">Reference proteome</keyword>
<dbReference type="KEGG" id="nnu:104590221"/>
<dbReference type="InterPro" id="IPR003035">
    <property type="entry name" value="RWP-RK_dom"/>
</dbReference>
<keyword evidence="5" id="KW-0804">Transcription</keyword>
<dbReference type="RefSeq" id="XP_010247096.2">
    <property type="nucleotide sequence ID" value="XM_010248794.2"/>
</dbReference>
<evidence type="ECO:0000259" key="9">
    <source>
        <dbReference type="PROSITE" id="PS51519"/>
    </source>
</evidence>
<evidence type="ECO:0000256" key="3">
    <source>
        <dbReference type="ARBA" id="ARBA00023054"/>
    </source>
</evidence>
<dbReference type="PANTHER" id="PTHR46373:SF12">
    <property type="entry name" value="PROTEIN RKD5"/>
    <property type="match status" value="1"/>
</dbReference>
<dbReference type="STRING" id="4432.A0A1U7Z7Z9"/>
<name>A0A1U7Z7Z9_NELNU</name>
<feature type="domain" description="RWP-RK" evidence="9">
    <location>
        <begin position="186"/>
        <end position="270"/>
    </location>
</feature>
<dbReference type="eggNOG" id="ENOG502QSPQ">
    <property type="taxonomic scope" value="Eukaryota"/>
</dbReference>
<accession>A0A1U7Z7Z9</accession>
<keyword evidence="3 7" id="KW-0175">Coiled coil</keyword>
<protein>
    <submittedName>
        <fullName evidence="11">LOW QUALITY PROTEIN: protein RKD5</fullName>
    </submittedName>
</protein>
<dbReference type="InterPro" id="IPR044607">
    <property type="entry name" value="RKD-like"/>
</dbReference>
<evidence type="ECO:0000256" key="1">
    <source>
        <dbReference type="ARBA" id="ARBA00004049"/>
    </source>
</evidence>
<keyword evidence="6" id="KW-0539">Nucleus</keyword>
<evidence type="ECO:0000256" key="2">
    <source>
        <dbReference type="ARBA" id="ARBA00023015"/>
    </source>
</evidence>
<reference evidence="11" key="1">
    <citation type="submission" date="2025-08" db="UniProtKB">
        <authorList>
            <consortium name="RefSeq"/>
        </authorList>
    </citation>
    <scope>IDENTIFICATION</scope>
</reference>
<evidence type="ECO:0000256" key="6">
    <source>
        <dbReference type="ARBA" id="ARBA00023242"/>
    </source>
</evidence>
<dbReference type="PANTHER" id="PTHR46373">
    <property type="entry name" value="PROTEIN RKD4"/>
    <property type="match status" value="1"/>
</dbReference>
<evidence type="ECO:0000256" key="8">
    <source>
        <dbReference type="SAM" id="MobiDB-lite"/>
    </source>
</evidence>
<evidence type="ECO:0000256" key="5">
    <source>
        <dbReference type="ARBA" id="ARBA00023163"/>
    </source>
</evidence>
<feature type="coiled-coil region" evidence="7">
    <location>
        <begin position="247"/>
        <end position="274"/>
    </location>
</feature>
<feature type="region of interest" description="Disordered" evidence="8">
    <location>
        <begin position="133"/>
        <end position="155"/>
    </location>
</feature>
<dbReference type="OMA" id="GSYVEMQ"/>
<dbReference type="InParanoid" id="A0A1U7Z7Z9"/>
<keyword evidence="4" id="KW-0238">DNA-binding</keyword>
<evidence type="ECO:0000256" key="4">
    <source>
        <dbReference type="ARBA" id="ARBA00023125"/>
    </source>
</evidence>
<feature type="non-terminal residue" evidence="11">
    <location>
        <position position="1"/>
    </location>
</feature>
<dbReference type="GO" id="GO:0003677">
    <property type="term" value="F:DNA binding"/>
    <property type="evidence" value="ECO:0007669"/>
    <property type="project" value="UniProtKB-KW"/>
</dbReference>
<feature type="region of interest" description="Disordered" evidence="8">
    <location>
        <begin position="305"/>
        <end position="324"/>
    </location>
</feature>
<evidence type="ECO:0000256" key="7">
    <source>
        <dbReference type="SAM" id="Coils"/>
    </source>
</evidence>
<sequence>HDHGIFWKSSSPALCSLAVLKNILNGELIRSVHVYRSRMATKGVEREFMFSPNCYAEMVAQPLLKLSRRQFSELFQGLVIGLWLCIFAFDTDCPPPLTPIPYILAVSRNSKLTSISTLANDLQEIFQLKHQSENQEPSPFAPKKMCEEKKDNNQSTRPMFNQDLNCLPLPVVSPELTENQQLNQAVPEVLKKKRATTEDIARIALSDIVKYFNLPIAEASRNLKVGVTVLKRKCRELGIPRWPHRKIKSLDTLIHSLQEEAKRQEQENKVAALAVRKRQKMLESEKQGIERKPFMEIQTETKRFRQDVFKRRHRARASLNKSKS</sequence>
<dbReference type="Proteomes" id="UP000189703">
    <property type="component" value="Unplaced"/>
</dbReference>
<evidence type="ECO:0000313" key="11">
    <source>
        <dbReference type="RefSeq" id="XP_010247096.2"/>
    </source>
</evidence>
<dbReference type="OrthoDB" id="6270329at2759"/>